<dbReference type="Gene3D" id="3.40.50.1100">
    <property type="match status" value="2"/>
</dbReference>
<evidence type="ECO:0000313" key="7">
    <source>
        <dbReference type="Proteomes" id="UP001143370"/>
    </source>
</evidence>
<dbReference type="CDD" id="cd01562">
    <property type="entry name" value="Thr-dehyd"/>
    <property type="match status" value="1"/>
</dbReference>
<organism evidence="6 7">
    <name type="scientific">Ancylobacter dichloromethanicus</name>
    <dbReference type="NCBI Taxonomy" id="518825"/>
    <lineage>
        <taxon>Bacteria</taxon>
        <taxon>Pseudomonadati</taxon>
        <taxon>Pseudomonadota</taxon>
        <taxon>Alphaproteobacteria</taxon>
        <taxon>Hyphomicrobiales</taxon>
        <taxon>Xanthobacteraceae</taxon>
        <taxon>Ancylobacter</taxon>
    </lineage>
</organism>
<dbReference type="InterPro" id="IPR001926">
    <property type="entry name" value="TrpB-like_PALP"/>
</dbReference>
<dbReference type="GO" id="GO:0006565">
    <property type="term" value="P:L-serine catabolic process"/>
    <property type="evidence" value="ECO:0007669"/>
    <property type="project" value="TreeGrafter"/>
</dbReference>
<dbReference type="AlphaFoldDB" id="A0A9W6J815"/>
<dbReference type="PANTHER" id="PTHR48078">
    <property type="entry name" value="THREONINE DEHYDRATASE, MITOCHONDRIAL-RELATED"/>
    <property type="match status" value="1"/>
</dbReference>
<dbReference type="InterPro" id="IPR000634">
    <property type="entry name" value="Ser/Thr_deHydtase_PyrdxlP-BS"/>
</dbReference>
<dbReference type="Pfam" id="PF00291">
    <property type="entry name" value="PALP"/>
    <property type="match status" value="1"/>
</dbReference>
<dbReference type="GO" id="GO:0009097">
    <property type="term" value="P:isoleucine biosynthetic process"/>
    <property type="evidence" value="ECO:0007669"/>
    <property type="project" value="TreeGrafter"/>
</dbReference>
<feature type="domain" description="Tryptophan synthase beta chain-like PALP" evidence="5">
    <location>
        <begin position="48"/>
        <end position="334"/>
    </location>
</feature>
<dbReference type="GO" id="GO:0004794">
    <property type="term" value="F:threonine deaminase activity"/>
    <property type="evidence" value="ECO:0007669"/>
    <property type="project" value="TreeGrafter"/>
</dbReference>
<evidence type="ECO:0000256" key="4">
    <source>
        <dbReference type="ARBA" id="ARBA00023239"/>
    </source>
</evidence>
<evidence type="ECO:0000256" key="1">
    <source>
        <dbReference type="ARBA" id="ARBA00001933"/>
    </source>
</evidence>
<dbReference type="NCBIfam" id="TIGR02991">
    <property type="entry name" value="ectoine_eutB"/>
    <property type="match status" value="1"/>
</dbReference>
<dbReference type="GO" id="GO:0006567">
    <property type="term" value="P:L-threonine catabolic process"/>
    <property type="evidence" value="ECO:0007669"/>
    <property type="project" value="TreeGrafter"/>
</dbReference>
<dbReference type="GO" id="GO:0003941">
    <property type="term" value="F:L-serine ammonia-lyase activity"/>
    <property type="evidence" value="ECO:0007669"/>
    <property type="project" value="TreeGrafter"/>
</dbReference>
<dbReference type="Proteomes" id="UP001143370">
    <property type="component" value="Unassembled WGS sequence"/>
</dbReference>
<gene>
    <name evidence="6" type="primary">eutB_2</name>
    <name evidence="6" type="ORF">GCM10017643_15630</name>
</gene>
<dbReference type="SUPFAM" id="SSF53686">
    <property type="entry name" value="Tryptophan synthase beta subunit-like PLP-dependent enzymes"/>
    <property type="match status" value="1"/>
</dbReference>
<dbReference type="InterPro" id="IPR050147">
    <property type="entry name" value="Ser/Thr_Dehydratase"/>
</dbReference>
<dbReference type="GO" id="GO:0030170">
    <property type="term" value="F:pyridoxal phosphate binding"/>
    <property type="evidence" value="ECO:0007669"/>
    <property type="project" value="InterPro"/>
</dbReference>
<comment type="similarity">
    <text evidence="2">Belongs to the serine/threonine dehydratase family.</text>
</comment>
<dbReference type="FunFam" id="3.40.50.1100:FF:000005">
    <property type="entry name" value="Threonine dehydratase catabolic"/>
    <property type="match status" value="1"/>
</dbReference>
<dbReference type="InterPro" id="IPR036052">
    <property type="entry name" value="TrpB-like_PALP_sf"/>
</dbReference>
<reference evidence="6" key="2">
    <citation type="submission" date="2023-01" db="EMBL/GenBank/DDBJ databases">
        <authorList>
            <person name="Sun Q."/>
            <person name="Evtushenko L."/>
        </authorList>
    </citation>
    <scope>NUCLEOTIDE SEQUENCE</scope>
    <source>
        <strain evidence="6">VKM B-2484</strain>
    </source>
</reference>
<dbReference type="InterPro" id="IPR014333">
    <property type="entry name" value="Ectoine_EutB"/>
</dbReference>
<keyword evidence="7" id="KW-1185">Reference proteome</keyword>
<protein>
    <submittedName>
        <fullName evidence="6">Hydroxyectoine utilization dehydratase EutB</fullName>
    </submittedName>
</protein>
<comment type="cofactor">
    <cofactor evidence="1">
        <name>pyridoxal 5'-phosphate</name>
        <dbReference type="ChEBI" id="CHEBI:597326"/>
    </cofactor>
</comment>
<keyword evidence="3" id="KW-0663">Pyridoxal phosphate</keyword>
<dbReference type="NCBIfam" id="NF005680">
    <property type="entry name" value="PRK07476.1"/>
    <property type="match status" value="1"/>
</dbReference>
<evidence type="ECO:0000256" key="3">
    <source>
        <dbReference type="ARBA" id="ARBA00022898"/>
    </source>
</evidence>
<evidence type="ECO:0000259" key="5">
    <source>
        <dbReference type="Pfam" id="PF00291"/>
    </source>
</evidence>
<sequence length="351" mass="35990">MPLTITSEREHQLMPQPAHDTSIRSAVSGLPVAFAGVEAAAVRLAGRVVRTPLVASPSLTKHVGQPVHLKLETRQPVGAFKLRGAMNALLALDEAARRRGLVTASTGNHGRAVAYAARQAGVPATVCMSALVPANKVEAVRALGAEVRIVGCSQDDAQAEVERLVSERGLTAIPPFDHPEVIAGQGTIGRELLEDLPDLALILVPLSGGGLAGGIALAVKTLRPDIRVVGVSMQRGAAMAASIAAGRPVDVVEEETLADSLGGGIGLANRFTFPLCRALLDEVVLVTEDEIAAGIRHAAVEQVETVEGAGAVGIAALLAGKVRPAGPTALIVSGGNIDPAAHRRIVNGESA</sequence>
<keyword evidence="4" id="KW-0456">Lyase</keyword>
<proteinExistence type="inferred from homology"/>
<name>A0A9W6J815_9HYPH</name>
<evidence type="ECO:0000313" key="6">
    <source>
        <dbReference type="EMBL" id="GLK71448.1"/>
    </source>
</evidence>
<accession>A0A9W6J815</accession>
<evidence type="ECO:0000256" key="2">
    <source>
        <dbReference type="ARBA" id="ARBA00010869"/>
    </source>
</evidence>
<dbReference type="EMBL" id="BSFJ01000005">
    <property type="protein sequence ID" value="GLK71448.1"/>
    <property type="molecule type" value="Genomic_DNA"/>
</dbReference>
<dbReference type="PROSITE" id="PS00165">
    <property type="entry name" value="DEHYDRATASE_SER_THR"/>
    <property type="match status" value="1"/>
</dbReference>
<dbReference type="PANTHER" id="PTHR48078:SF6">
    <property type="entry name" value="L-THREONINE DEHYDRATASE CATABOLIC TDCB"/>
    <property type="match status" value="1"/>
</dbReference>
<comment type="caution">
    <text evidence="6">The sequence shown here is derived from an EMBL/GenBank/DDBJ whole genome shotgun (WGS) entry which is preliminary data.</text>
</comment>
<reference evidence="6" key="1">
    <citation type="journal article" date="2014" name="Int. J. Syst. Evol. Microbiol.">
        <title>Complete genome sequence of Corynebacterium casei LMG S-19264T (=DSM 44701T), isolated from a smear-ripened cheese.</title>
        <authorList>
            <consortium name="US DOE Joint Genome Institute (JGI-PGF)"/>
            <person name="Walter F."/>
            <person name="Albersmeier A."/>
            <person name="Kalinowski J."/>
            <person name="Ruckert C."/>
        </authorList>
    </citation>
    <scope>NUCLEOTIDE SEQUENCE</scope>
    <source>
        <strain evidence="6">VKM B-2484</strain>
    </source>
</reference>